<protein>
    <recommendedName>
        <fullName evidence="2">4-oxalocrotonate tautomerase-like domain-containing protein</fullName>
    </recommendedName>
</protein>
<organism evidence="3 4">
    <name type="scientific">Neptunitalea lumnitzerae</name>
    <dbReference type="NCBI Taxonomy" id="2965509"/>
    <lineage>
        <taxon>Bacteria</taxon>
        <taxon>Pseudomonadati</taxon>
        <taxon>Bacteroidota</taxon>
        <taxon>Flavobacteriia</taxon>
        <taxon>Flavobacteriales</taxon>
        <taxon>Flavobacteriaceae</taxon>
        <taxon>Neptunitalea</taxon>
    </lineage>
</organism>
<dbReference type="EMBL" id="BRVO01000001">
    <property type="protein sequence ID" value="GLB49130.1"/>
    <property type="molecule type" value="Genomic_DNA"/>
</dbReference>
<gene>
    <name evidence="3" type="ORF">Y10_14980</name>
</gene>
<reference evidence="3" key="1">
    <citation type="submission" date="2022-07" db="EMBL/GenBank/DDBJ databases">
        <title>Taxonomy of Novel Oxalotrophic and Methylotrophic Bacteria.</title>
        <authorList>
            <person name="Sahin N."/>
            <person name="Tani A."/>
        </authorList>
    </citation>
    <scope>NUCLEOTIDE SEQUENCE</scope>
    <source>
        <strain evidence="3">Y10</strain>
    </source>
</reference>
<evidence type="ECO:0000313" key="3">
    <source>
        <dbReference type="EMBL" id="GLB49130.1"/>
    </source>
</evidence>
<keyword evidence="1" id="KW-0413">Isomerase</keyword>
<keyword evidence="4" id="KW-1185">Reference proteome</keyword>
<evidence type="ECO:0000259" key="2">
    <source>
        <dbReference type="Pfam" id="PF01361"/>
    </source>
</evidence>
<dbReference type="InterPro" id="IPR014347">
    <property type="entry name" value="Tautomerase/MIF_sf"/>
</dbReference>
<sequence length="75" mass="8713">MPHIQVKLIEGKSEALKKELAEELVKTAERVLGNRNEAFSLSIEDFSSDDWKTKVYPKDIMEHKDILYKEPGYTM</sequence>
<dbReference type="SUPFAM" id="SSF55331">
    <property type="entry name" value="Tautomerase/MIF"/>
    <property type="match status" value="1"/>
</dbReference>
<dbReference type="Pfam" id="PF01361">
    <property type="entry name" value="Tautomerase"/>
    <property type="match status" value="1"/>
</dbReference>
<name>A0ABQ5MJ99_9FLAO</name>
<dbReference type="Proteomes" id="UP001143543">
    <property type="component" value="Unassembled WGS sequence"/>
</dbReference>
<accession>A0ABQ5MJ99</accession>
<dbReference type="RefSeq" id="WP_281764743.1">
    <property type="nucleotide sequence ID" value="NZ_BRVO01000001.1"/>
</dbReference>
<dbReference type="Gene3D" id="3.30.429.10">
    <property type="entry name" value="Macrophage Migration Inhibitory Factor"/>
    <property type="match status" value="1"/>
</dbReference>
<evidence type="ECO:0000313" key="4">
    <source>
        <dbReference type="Proteomes" id="UP001143543"/>
    </source>
</evidence>
<evidence type="ECO:0000256" key="1">
    <source>
        <dbReference type="ARBA" id="ARBA00023235"/>
    </source>
</evidence>
<comment type="caution">
    <text evidence="3">The sequence shown here is derived from an EMBL/GenBank/DDBJ whole genome shotgun (WGS) entry which is preliminary data.</text>
</comment>
<feature type="domain" description="4-oxalocrotonate tautomerase-like" evidence="2">
    <location>
        <begin position="2"/>
        <end position="51"/>
    </location>
</feature>
<dbReference type="InterPro" id="IPR004370">
    <property type="entry name" value="4-OT-like_dom"/>
</dbReference>
<proteinExistence type="predicted"/>